<dbReference type="Pfam" id="PF01120">
    <property type="entry name" value="Alpha_L_fucos"/>
    <property type="match status" value="1"/>
</dbReference>
<gene>
    <name evidence="9" type="ORF">SAMN05192540_3736</name>
</gene>
<dbReference type="OrthoDB" id="1095333at2"/>
<dbReference type="InterPro" id="IPR017853">
    <property type="entry name" value="GH"/>
</dbReference>
<comment type="function">
    <text evidence="1">Alpha-L-fucosidase is responsible for hydrolyzing the alpha-1,6-linked fucose joined to the reducing-end N-acetylglucosamine of the carbohydrate moieties of glycoproteins.</text>
</comment>
<evidence type="ECO:0000259" key="7">
    <source>
        <dbReference type="Pfam" id="PF01120"/>
    </source>
</evidence>
<dbReference type="PANTHER" id="PTHR10030">
    <property type="entry name" value="ALPHA-L-FUCOSIDASE"/>
    <property type="match status" value="1"/>
</dbReference>
<keyword evidence="4" id="KW-0732">Signal</keyword>
<dbReference type="InterPro" id="IPR057739">
    <property type="entry name" value="Glyco_hydro_29_N"/>
</dbReference>
<protein>
    <recommendedName>
        <fullName evidence="3">alpha-L-fucosidase</fullName>
        <ecNumber evidence="3">3.2.1.51</ecNumber>
    </recommendedName>
</protein>
<dbReference type="RefSeq" id="WP_074674442.1">
    <property type="nucleotide sequence ID" value="NZ_FNTB01000001.1"/>
</dbReference>
<proteinExistence type="inferred from homology"/>
<dbReference type="Pfam" id="PF16757">
    <property type="entry name" value="Fucosidase_C"/>
    <property type="match status" value="1"/>
</dbReference>
<dbReference type="EC" id="3.2.1.51" evidence="3"/>
<evidence type="ECO:0000256" key="5">
    <source>
        <dbReference type="ARBA" id="ARBA00022801"/>
    </source>
</evidence>
<reference evidence="9 10" key="1">
    <citation type="submission" date="2016-10" db="EMBL/GenBank/DDBJ databases">
        <authorList>
            <person name="de Groot N.N."/>
        </authorList>
    </citation>
    <scope>NUCLEOTIDE SEQUENCE [LARGE SCALE GENOMIC DNA]</scope>
    <source>
        <strain evidence="9 10">MAR_2009_71</strain>
    </source>
</reference>
<evidence type="ECO:0000259" key="8">
    <source>
        <dbReference type="Pfam" id="PF16757"/>
    </source>
</evidence>
<dbReference type="Proteomes" id="UP000183038">
    <property type="component" value="Unassembled WGS sequence"/>
</dbReference>
<dbReference type="GO" id="GO:0006004">
    <property type="term" value="P:fucose metabolic process"/>
    <property type="evidence" value="ECO:0007669"/>
    <property type="project" value="InterPro"/>
</dbReference>
<evidence type="ECO:0000256" key="3">
    <source>
        <dbReference type="ARBA" id="ARBA00012662"/>
    </source>
</evidence>
<evidence type="ECO:0000256" key="2">
    <source>
        <dbReference type="ARBA" id="ARBA00007951"/>
    </source>
</evidence>
<evidence type="ECO:0000256" key="4">
    <source>
        <dbReference type="ARBA" id="ARBA00022729"/>
    </source>
</evidence>
<dbReference type="EMBL" id="FNTB01000001">
    <property type="protein sequence ID" value="SEC65928.1"/>
    <property type="molecule type" value="Genomic_DNA"/>
</dbReference>
<feature type="domain" description="Glycoside hydrolase family 29 N-terminal" evidence="7">
    <location>
        <begin position="23"/>
        <end position="387"/>
    </location>
</feature>
<accession>A0A1H4UC14</accession>
<dbReference type="SMART" id="SM00812">
    <property type="entry name" value="Alpha_L_fucos"/>
    <property type="match status" value="1"/>
</dbReference>
<evidence type="ECO:0000313" key="10">
    <source>
        <dbReference type="Proteomes" id="UP000183038"/>
    </source>
</evidence>
<dbReference type="AlphaFoldDB" id="A0A1H4UC14"/>
<name>A0A1H4UC14_9FLAO</name>
<dbReference type="SUPFAM" id="SSF51445">
    <property type="entry name" value="(Trans)glycosidases"/>
    <property type="match status" value="1"/>
</dbReference>
<evidence type="ECO:0000256" key="6">
    <source>
        <dbReference type="ARBA" id="ARBA00023295"/>
    </source>
</evidence>
<organism evidence="9 10">
    <name type="scientific">Maribacter dokdonensis</name>
    <dbReference type="NCBI Taxonomy" id="320912"/>
    <lineage>
        <taxon>Bacteria</taxon>
        <taxon>Pseudomonadati</taxon>
        <taxon>Bacteroidota</taxon>
        <taxon>Flavobacteriia</taxon>
        <taxon>Flavobacteriales</taxon>
        <taxon>Flavobacteriaceae</taxon>
        <taxon>Maribacter</taxon>
    </lineage>
</organism>
<dbReference type="InterPro" id="IPR031919">
    <property type="entry name" value="Fucosidase_C"/>
</dbReference>
<dbReference type="InterPro" id="IPR016286">
    <property type="entry name" value="FUC_metazoa-typ"/>
</dbReference>
<dbReference type="InterPro" id="IPR013780">
    <property type="entry name" value="Glyco_hydro_b"/>
</dbReference>
<sequence>MIKHIGKKLGIIAVVLGASYQSHIYGQNDKYAKTWESIAQVNATPDWFLDAKLGIYAHWGPVSSAFEGTEPNKHYAGWHGMMMYNDGKIVETKNGKPSNNYLHHKKKYGKPSKKGYIEIIEDFSPTAFDAKEWADLFAKSGARFAGPVAMHHDNFAMWDSKVTRWNAMNYGGIDPSAALKKEINEKGMRFIGSFHHAFTWKYFGPAHAHGNIDPKDYDLYTNPHSLDNDTPDEAFRTAWWAALKEYIDNYQPDIIWFDWWLENLPEEERLKFLAYYYNKGKEWGKEVAVCYKEATFNEDVAIKDYERGRPNQPKQNAWLTDTSPGAWFYRPNAKFKTANELIDILADIVAKNGLMLLNVPPNPDGSIPPEMQKLLTDMGAWLEINGEAIYDTRPWTVFGEGPTRLPEGGHKVEEKLKIEYNENDIRYTKKGDKEFFAIVLDEPKGDVIMKTLSTDIGALNSAILEVQLIGSAEKLKWERNEKGLVIQKPSSFPTEYAHAFKITLEGYKENNIGGDVEAHID</sequence>
<dbReference type="PRINTS" id="PR00741">
    <property type="entry name" value="GLHYDRLASE29"/>
</dbReference>
<dbReference type="GO" id="GO:0005764">
    <property type="term" value="C:lysosome"/>
    <property type="evidence" value="ECO:0007669"/>
    <property type="project" value="TreeGrafter"/>
</dbReference>
<dbReference type="PIRSF" id="PIRSF001092">
    <property type="entry name" value="Alpha-L-fucosidase"/>
    <property type="match status" value="1"/>
</dbReference>
<keyword evidence="6" id="KW-0326">Glycosidase</keyword>
<evidence type="ECO:0000313" key="9">
    <source>
        <dbReference type="EMBL" id="SEC65928.1"/>
    </source>
</evidence>
<dbReference type="GO" id="GO:0016139">
    <property type="term" value="P:glycoside catabolic process"/>
    <property type="evidence" value="ECO:0007669"/>
    <property type="project" value="TreeGrafter"/>
</dbReference>
<keyword evidence="5" id="KW-0378">Hydrolase</keyword>
<dbReference type="InterPro" id="IPR000933">
    <property type="entry name" value="Glyco_hydro_29"/>
</dbReference>
<dbReference type="PANTHER" id="PTHR10030:SF37">
    <property type="entry name" value="ALPHA-L-FUCOSIDASE-RELATED"/>
    <property type="match status" value="1"/>
</dbReference>
<comment type="similarity">
    <text evidence="2">Belongs to the glycosyl hydrolase 29 family.</text>
</comment>
<dbReference type="GO" id="GO:0004560">
    <property type="term" value="F:alpha-L-fucosidase activity"/>
    <property type="evidence" value="ECO:0007669"/>
    <property type="project" value="InterPro"/>
</dbReference>
<dbReference type="Gene3D" id="2.60.40.1180">
    <property type="entry name" value="Golgi alpha-mannosidase II"/>
    <property type="match status" value="1"/>
</dbReference>
<evidence type="ECO:0000256" key="1">
    <source>
        <dbReference type="ARBA" id="ARBA00004071"/>
    </source>
</evidence>
<feature type="domain" description="Alpha-L-fucosidase C-terminal" evidence="8">
    <location>
        <begin position="422"/>
        <end position="503"/>
    </location>
</feature>
<dbReference type="Gene3D" id="3.20.20.80">
    <property type="entry name" value="Glycosidases"/>
    <property type="match status" value="1"/>
</dbReference>